<dbReference type="Proteomes" id="UP000198781">
    <property type="component" value="Unassembled WGS sequence"/>
</dbReference>
<evidence type="ECO:0000256" key="1">
    <source>
        <dbReference type="SAM" id="Phobius"/>
    </source>
</evidence>
<sequence length="82" mass="8626">MRVMALCLAACAIACIGVALWLLFLTAQYYGSAAYAPHSGAMPGYTAGGVEADGDGIFIPGMLLLAVGVFLGKWAHNLWRHL</sequence>
<evidence type="ECO:0000313" key="2">
    <source>
        <dbReference type="EMBL" id="SDD13882.1"/>
    </source>
</evidence>
<accession>A0A1G6SAD4</accession>
<name>A0A1G6SAD4_9BURK</name>
<reference evidence="2 3" key="1">
    <citation type="submission" date="2016-10" db="EMBL/GenBank/DDBJ databases">
        <authorList>
            <person name="de Groot N.N."/>
        </authorList>
    </citation>
    <scope>NUCLEOTIDE SEQUENCE [LARGE SCALE GENOMIC DNA]</scope>
    <source>
        <strain evidence="2 3">DSM 16619</strain>
    </source>
</reference>
<protein>
    <submittedName>
        <fullName evidence="2">Uncharacterized protein</fullName>
    </submittedName>
</protein>
<feature type="transmembrane region" description="Helical" evidence="1">
    <location>
        <begin position="57"/>
        <end position="75"/>
    </location>
</feature>
<dbReference type="AlphaFoldDB" id="A0A1G6SAD4"/>
<dbReference type="OrthoDB" id="9905274at2"/>
<proteinExistence type="predicted"/>
<dbReference type="EMBL" id="FMZC01000004">
    <property type="protein sequence ID" value="SDD13882.1"/>
    <property type="molecule type" value="Genomic_DNA"/>
</dbReference>
<keyword evidence="3" id="KW-1185">Reference proteome</keyword>
<keyword evidence="1" id="KW-0472">Membrane</keyword>
<evidence type="ECO:0000313" key="3">
    <source>
        <dbReference type="Proteomes" id="UP000198781"/>
    </source>
</evidence>
<dbReference type="RefSeq" id="WP_092742837.1">
    <property type="nucleotide sequence ID" value="NZ_FMZC01000004.1"/>
</dbReference>
<keyword evidence="1" id="KW-1133">Transmembrane helix</keyword>
<gene>
    <name evidence="2" type="ORF">SAMN05192589_104389</name>
</gene>
<keyword evidence="1" id="KW-0812">Transmembrane</keyword>
<organism evidence="2 3">
    <name type="scientific">Paracidovorax valerianellae</name>
    <dbReference type="NCBI Taxonomy" id="187868"/>
    <lineage>
        <taxon>Bacteria</taxon>
        <taxon>Pseudomonadati</taxon>
        <taxon>Pseudomonadota</taxon>
        <taxon>Betaproteobacteria</taxon>
        <taxon>Burkholderiales</taxon>
        <taxon>Comamonadaceae</taxon>
        <taxon>Paracidovorax</taxon>
    </lineage>
</organism>
<dbReference type="STRING" id="187868.SAMN05192589_104389"/>